<dbReference type="GO" id="GO:0015833">
    <property type="term" value="P:peptide transport"/>
    <property type="evidence" value="ECO:0007669"/>
    <property type="project" value="TreeGrafter"/>
</dbReference>
<dbReference type="SUPFAM" id="SSF53850">
    <property type="entry name" value="Periplasmic binding protein-like II"/>
    <property type="match status" value="1"/>
</dbReference>
<dbReference type="PIRSF" id="PIRSF002741">
    <property type="entry name" value="MppA"/>
    <property type="match status" value="1"/>
</dbReference>
<dbReference type="GO" id="GO:1904680">
    <property type="term" value="F:peptide transmembrane transporter activity"/>
    <property type="evidence" value="ECO:0007669"/>
    <property type="project" value="TreeGrafter"/>
</dbReference>
<dbReference type="Proteomes" id="UP000177152">
    <property type="component" value="Unassembled WGS sequence"/>
</dbReference>
<keyword evidence="5" id="KW-0472">Membrane</keyword>
<protein>
    <recommendedName>
        <fullName evidence="6">Solute-binding protein family 5 domain-containing protein</fullName>
    </recommendedName>
</protein>
<evidence type="ECO:0000256" key="4">
    <source>
        <dbReference type="SAM" id="MobiDB-lite"/>
    </source>
</evidence>
<feature type="domain" description="Solute-binding protein family 5" evidence="6">
    <location>
        <begin position="117"/>
        <end position="492"/>
    </location>
</feature>
<keyword evidence="2" id="KW-0813">Transport</keyword>
<dbReference type="EMBL" id="MHQC01000004">
    <property type="protein sequence ID" value="OGZ95829.1"/>
    <property type="molecule type" value="Genomic_DNA"/>
</dbReference>
<evidence type="ECO:0000256" key="5">
    <source>
        <dbReference type="SAM" id="Phobius"/>
    </source>
</evidence>
<evidence type="ECO:0000256" key="1">
    <source>
        <dbReference type="ARBA" id="ARBA00005695"/>
    </source>
</evidence>
<dbReference type="Gene3D" id="3.40.190.10">
    <property type="entry name" value="Periplasmic binding protein-like II"/>
    <property type="match status" value="1"/>
</dbReference>
<dbReference type="AlphaFoldDB" id="A0A1G2K8S1"/>
<dbReference type="Pfam" id="PF00496">
    <property type="entry name" value="SBP_bac_5"/>
    <property type="match status" value="1"/>
</dbReference>
<evidence type="ECO:0000313" key="8">
    <source>
        <dbReference type="Proteomes" id="UP000177152"/>
    </source>
</evidence>
<dbReference type="InterPro" id="IPR000914">
    <property type="entry name" value="SBP_5_dom"/>
</dbReference>
<dbReference type="PANTHER" id="PTHR30290:SF9">
    <property type="entry name" value="OLIGOPEPTIDE-BINDING PROTEIN APPA"/>
    <property type="match status" value="1"/>
</dbReference>
<dbReference type="PANTHER" id="PTHR30290">
    <property type="entry name" value="PERIPLASMIC BINDING COMPONENT OF ABC TRANSPORTER"/>
    <property type="match status" value="1"/>
</dbReference>
<proteinExistence type="inferred from homology"/>
<dbReference type="GO" id="GO:0042597">
    <property type="term" value="C:periplasmic space"/>
    <property type="evidence" value="ECO:0007669"/>
    <property type="project" value="UniProtKB-ARBA"/>
</dbReference>
<keyword evidence="3" id="KW-0732">Signal</keyword>
<comment type="similarity">
    <text evidence="1">Belongs to the bacterial solute-binding protein 5 family.</text>
</comment>
<dbReference type="GO" id="GO:0043190">
    <property type="term" value="C:ATP-binding cassette (ABC) transporter complex"/>
    <property type="evidence" value="ECO:0007669"/>
    <property type="project" value="InterPro"/>
</dbReference>
<accession>A0A1G2K8S1</accession>
<evidence type="ECO:0000256" key="2">
    <source>
        <dbReference type="ARBA" id="ARBA00022448"/>
    </source>
</evidence>
<dbReference type="Gene3D" id="3.10.105.10">
    <property type="entry name" value="Dipeptide-binding Protein, Domain 3"/>
    <property type="match status" value="1"/>
</dbReference>
<keyword evidence="5" id="KW-1133">Transmembrane helix</keyword>
<feature type="transmembrane region" description="Helical" evidence="5">
    <location>
        <begin position="40"/>
        <end position="62"/>
    </location>
</feature>
<gene>
    <name evidence="7" type="ORF">A2633_00335</name>
</gene>
<dbReference type="Gene3D" id="3.90.76.10">
    <property type="entry name" value="Dipeptide-binding Protein, Domain 1"/>
    <property type="match status" value="1"/>
</dbReference>
<dbReference type="InterPro" id="IPR039424">
    <property type="entry name" value="SBP_5"/>
</dbReference>
<evidence type="ECO:0000313" key="7">
    <source>
        <dbReference type="EMBL" id="OGZ95829.1"/>
    </source>
</evidence>
<sequence length="613" mass="69761">MHSLPAVREFANNPSVFSLWKNWRRRILYFPRLFTKKEKLILGLLIIVFASSASTFLFSFFMSHTVSAPRNAGTYREGLMTRPRFINPLYLSNNDTDRDLTGLIFSSLIRYDSKGNIIPDLAESWELSPDNKTYTFHLVKNALWHDGEKVTADDVLFTIKTIQNLEYKSPLRQNWQGVSVQKLDDYTVSFTLRVPYSPFLENATTFILPEHIWGRIPPQSSFISEFNRKPVGSGKYVFSALKTSTTNEITSYTLIANSRYYREPSHISNLIFTFYASEGELIRAYKKGELDGFGSISPEHIADLKKQDMNVYALRIPRIFAVFLNQNKFPAFKDVRVRNALSLAIDKDALIRDVLKEGAIPADSPIPPGTFGYAPLPDNLKITPNQSVAIETLEKAGWKKNDNGIYAMTAKQDGKKVDMTLSFELVTSDVPELIQTAEFIQKSLAVIGIDVRITSLSTIDLEAQNIRTRSYDALLFGETVGHDPDPYPFWHTSQIRDPGLNIALFANRQADVLLEDARHNPNTDTRRKEYADFQNIVRKNFGALFLYSPTYYYGVRSIIKGIDLQNIVVPAERFNEIDNWYIKTRRSWKTQKKTGYGAGSAPGHRPDLSSAIF</sequence>
<feature type="region of interest" description="Disordered" evidence="4">
    <location>
        <begin position="593"/>
        <end position="613"/>
    </location>
</feature>
<dbReference type="InterPro" id="IPR030678">
    <property type="entry name" value="Peptide/Ni-bd"/>
</dbReference>
<comment type="caution">
    <text evidence="7">The sequence shown here is derived from an EMBL/GenBank/DDBJ whole genome shotgun (WGS) entry which is preliminary data.</text>
</comment>
<name>A0A1G2K8S1_9BACT</name>
<dbReference type="FunFam" id="3.90.76.10:FF:000004">
    <property type="entry name" value="Peptide ABC transporter substrate-binding protein"/>
    <property type="match status" value="1"/>
</dbReference>
<keyword evidence="5" id="KW-0812">Transmembrane</keyword>
<reference evidence="7 8" key="1">
    <citation type="journal article" date="2016" name="Nat. Commun.">
        <title>Thousands of microbial genomes shed light on interconnected biogeochemical processes in an aquifer system.</title>
        <authorList>
            <person name="Anantharaman K."/>
            <person name="Brown C.T."/>
            <person name="Hug L.A."/>
            <person name="Sharon I."/>
            <person name="Castelle C.J."/>
            <person name="Probst A.J."/>
            <person name="Thomas B.C."/>
            <person name="Singh A."/>
            <person name="Wilkins M.J."/>
            <person name="Karaoz U."/>
            <person name="Brodie E.L."/>
            <person name="Williams K.H."/>
            <person name="Hubbard S.S."/>
            <person name="Banfield J.F."/>
        </authorList>
    </citation>
    <scope>NUCLEOTIDE SEQUENCE [LARGE SCALE GENOMIC DNA]</scope>
</reference>
<evidence type="ECO:0000259" key="6">
    <source>
        <dbReference type="Pfam" id="PF00496"/>
    </source>
</evidence>
<evidence type="ECO:0000256" key="3">
    <source>
        <dbReference type="ARBA" id="ARBA00022729"/>
    </source>
</evidence>
<organism evidence="7 8">
    <name type="scientific">Candidatus Sungbacteria bacterium RIFCSPHIGHO2_01_FULL_47_32</name>
    <dbReference type="NCBI Taxonomy" id="1802264"/>
    <lineage>
        <taxon>Bacteria</taxon>
        <taxon>Candidatus Sungiibacteriota</taxon>
    </lineage>
</organism>